<organism evidence="6 7">
    <name type="scientific">Dipteronia sinensis</name>
    <dbReference type="NCBI Taxonomy" id="43782"/>
    <lineage>
        <taxon>Eukaryota</taxon>
        <taxon>Viridiplantae</taxon>
        <taxon>Streptophyta</taxon>
        <taxon>Embryophyta</taxon>
        <taxon>Tracheophyta</taxon>
        <taxon>Spermatophyta</taxon>
        <taxon>Magnoliopsida</taxon>
        <taxon>eudicotyledons</taxon>
        <taxon>Gunneridae</taxon>
        <taxon>Pentapetalae</taxon>
        <taxon>rosids</taxon>
        <taxon>malvids</taxon>
        <taxon>Sapindales</taxon>
        <taxon>Sapindaceae</taxon>
        <taxon>Hippocastanoideae</taxon>
        <taxon>Acereae</taxon>
        <taxon>Dipteronia</taxon>
    </lineage>
</organism>
<feature type="region of interest" description="Disordered" evidence="4">
    <location>
        <begin position="67"/>
        <end position="135"/>
    </location>
</feature>
<evidence type="ECO:0000313" key="6">
    <source>
        <dbReference type="EMBL" id="KAK3205518.1"/>
    </source>
</evidence>
<protein>
    <recommendedName>
        <fullName evidence="5">DRBM domain-containing protein</fullName>
    </recommendedName>
</protein>
<name>A0AAE0A8V7_9ROSI</name>
<evidence type="ECO:0000256" key="2">
    <source>
        <dbReference type="ARBA" id="ARBA00022884"/>
    </source>
</evidence>
<feature type="domain" description="DRBM" evidence="5">
    <location>
        <begin position="139"/>
        <end position="208"/>
    </location>
</feature>
<feature type="domain" description="DRBM" evidence="5">
    <location>
        <begin position="218"/>
        <end position="286"/>
    </location>
</feature>
<evidence type="ECO:0000256" key="3">
    <source>
        <dbReference type="PROSITE-ProRule" id="PRU00266"/>
    </source>
</evidence>
<dbReference type="Pfam" id="PF00035">
    <property type="entry name" value="dsrm"/>
    <property type="match status" value="3"/>
</dbReference>
<dbReference type="SMART" id="SM00358">
    <property type="entry name" value="DSRM"/>
    <property type="match status" value="3"/>
</dbReference>
<evidence type="ECO:0000256" key="4">
    <source>
        <dbReference type="SAM" id="MobiDB-lite"/>
    </source>
</evidence>
<keyword evidence="2 3" id="KW-0694">RNA-binding</keyword>
<evidence type="ECO:0000256" key="1">
    <source>
        <dbReference type="ARBA" id="ARBA00022737"/>
    </source>
</evidence>
<dbReference type="PANTHER" id="PTHR46031">
    <property type="match status" value="1"/>
</dbReference>
<feature type="compositionally biased region" description="Polar residues" evidence="4">
    <location>
        <begin position="87"/>
        <end position="105"/>
    </location>
</feature>
<dbReference type="InterPro" id="IPR014720">
    <property type="entry name" value="dsRBD_dom"/>
</dbReference>
<dbReference type="PROSITE" id="PS50137">
    <property type="entry name" value="DS_RBD"/>
    <property type="match status" value="3"/>
</dbReference>
<accession>A0AAE0A8V7</accession>
<sequence>MYKTKLQELCHQNRWGLPRYSSMKDGPDHTPLFKASVSLNALCFHSSVSCKSSKDAQNQAAMRAFLHFTSPPPLPSSSTEDPLPLPQTSQSNDLLPLTPNNSGDFMTSAEPELATGGPEIRETSQGPEIHSKAPDVQCRYKSQLQNYARWKKINSPTYTSTREGPAHAPCFKATVTVDGSTFARPDFFKSRKEAEHAAAIVALMSLPFDAFQEDECGFYKSLLQELTQREDLSKPVYKTIKSGEPHMPTFSSTVEVEGELFYGKTGRTKKEAEIKAAKVAYTCLIERGQNRSIGFTSRIVEADGDVKPTLSSELVVTANSQNLEQNCQLVSFPDIKHAEDGKAEIVSADAKTNFDDYCLSPVMTGNQGASLSSPPMTHADCSAPSISDSSVGRAAGTRSYLLCNRVRVYPVVPDISFPKGITVLQISENRWVAVSLEFPNDS</sequence>
<dbReference type="Gene3D" id="3.30.160.20">
    <property type="match status" value="3"/>
</dbReference>
<feature type="domain" description="DRBM" evidence="5">
    <location>
        <begin position="1"/>
        <end position="70"/>
    </location>
</feature>
<comment type="caution">
    <text evidence="6">The sequence shown here is derived from an EMBL/GenBank/DDBJ whole genome shotgun (WGS) entry which is preliminary data.</text>
</comment>
<dbReference type="EMBL" id="JANJYJ010000006">
    <property type="protein sequence ID" value="KAK3205518.1"/>
    <property type="molecule type" value="Genomic_DNA"/>
</dbReference>
<gene>
    <name evidence="6" type="ORF">Dsin_019564</name>
</gene>
<reference evidence="6" key="1">
    <citation type="journal article" date="2023" name="Plant J.">
        <title>Genome sequences and population genomics provide insights into the demographic history, inbreeding, and mutation load of two 'living fossil' tree species of Dipteronia.</title>
        <authorList>
            <person name="Feng Y."/>
            <person name="Comes H.P."/>
            <person name="Chen J."/>
            <person name="Zhu S."/>
            <person name="Lu R."/>
            <person name="Zhang X."/>
            <person name="Li P."/>
            <person name="Qiu J."/>
            <person name="Olsen K.M."/>
            <person name="Qiu Y."/>
        </authorList>
    </citation>
    <scope>NUCLEOTIDE SEQUENCE</scope>
    <source>
        <strain evidence="6">NBL</strain>
    </source>
</reference>
<keyword evidence="1" id="KW-0677">Repeat</keyword>
<dbReference type="SUPFAM" id="SSF54768">
    <property type="entry name" value="dsRNA-binding domain-like"/>
    <property type="match status" value="3"/>
</dbReference>
<evidence type="ECO:0000259" key="5">
    <source>
        <dbReference type="PROSITE" id="PS50137"/>
    </source>
</evidence>
<dbReference type="AlphaFoldDB" id="A0AAE0A8V7"/>
<dbReference type="GO" id="GO:0003723">
    <property type="term" value="F:RNA binding"/>
    <property type="evidence" value="ECO:0007669"/>
    <property type="project" value="UniProtKB-UniRule"/>
</dbReference>
<proteinExistence type="predicted"/>
<dbReference type="PANTHER" id="PTHR46031:SF16">
    <property type="entry name" value="DOUBLE-STRANDED RNA-BINDING PROTEIN 4"/>
    <property type="match status" value="1"/>
</dbReference>
<evidence type="ECO:0000313" key="7">
    <source>
        <dbReference type="Proteomes" id="UP001281410"/>
    </source>
</evidence>
<dbReference type="Proteomes" id="UP001281410">
    <property type="component" value="Unassembled WGS sequence"/>
</dbReference>
<keyword evidence="7" id="KW-1185">Reference proteome</keyword>